<dbReference type="Gene3D" id="3.40.47.10">
    <property type="match status" value="1"/>
</dbReference>
<sequence length="655" mass="68647">MSEIRAEDIAIVGMACRVPGAADTTALWRNLFTGLDPIRGYSDDELRAAGVDESTMDNAALVRHFGHLAGVAEFDAEFFGYSAEEAARVDPQHRLLLQTAWSAFEDAGLDPASCPDTGVFASVAPSWYEHYRLAGAWPGAGVAGTATDHVATRVSYALGLTGPSLAVQSSCSSSLVAVCLAAQSLADFRCDLALAGGAAVPYPARLSTQDGLVSLSGRCRAFDADADGSVFGSGVGAVVLKRLGEAIEDGDRVHAVIRGWAVNNDGGERSDYRSPSGTGQAAVVLEALRAAEVGADTVDYVETHGSGTLIGDALEVDALERAFRLAGGDGCLLGSVKAAIGHLDVASGVVGLIKSALVARHGTVPATPHHQRPNPHIGFATNGFSVNTSPVTLPARTTPRRTGVSSFGLGGTNAHVVLEQPPEDHRAPATSSHHLLTLSARTPQALAEAAARLRDHLEREPGQPLADIAFTLALGRRAWPWRRIEVVTDHAEAIAALSGPAVTTGQSPDRPRPLTLLREPLDEDEATRISTDLAASEPAFRAALAASEHSAPTARLQDSLARTLASWGIAPTAEPDDPIALVLGPGSDVSKAIPAVSTEQPRQALLTAVGRLWVQGVAPTWPRIFAPDRHRRASLPTYPFERARHWAEGVPALPD</sequence>
<gene>
    <name evidence="5" type="ORF">ACFFQA_16960</name>
</gene>
<dbReference type="PANTHER" id="PTHR43775">
    <property type="entry name" value="FATTY ACID SYNTHASE"/>
    <property type="match status" value="1"/>
</dbReference>
<dbReference type="SMART" id="SM00825">
    <property type="entry name" value="PKS_KS"/>
    <property type="match status" value="1"/>
</dbReference>
<accession>A0ABV5ZZ07</accession>
<dbReference type="InterPro" id="IPR020841">
    <property type="entry name" value="PKS_Beta-ketoAc_synthase_dom"/>
</dbReference>
<feature type="domain" description="Ketosynthase family 3 (KS3)" evidence="4">
    <location>
        <begin position="6"/>
        <end position="420"/>
    </location>
</feature>
<dbReference type="InterPro" id="IPR014031">
    <property type="entry name" value="Ketoacyl_synth_C"/>
</dbReference>
<keyword evidence="2" id="KW-0597">Phosphoprotein</keyword>
<evidence type="ECO:0000256" key="1">
    <source>
        <dbReference type="ARBA" id="ARBA00022450"/>
    </source>
</evidence>
<dbReference type="Gene3D" id="1.10.1240.100">
    <property type="match status" value="1"/>
</dbReference>
<dbReference type="InterPro" id="IPR016039">
    <property type="entry name" value="Thiolase-like"/>
</dbReference>
<comment type="caution">
    <text evidence="5">The sequence shown here is derived from an EMBL/GenBank/DDBJ whole genome shotgun (WGS) entry which is preliminary data.</text>
</comment>
<dbReference type="PANTHER" id="PTHR43775:SF37">
    <property type="entry name" value="SI:DKEY-61P9.11"/>
    <property type="match status" value="1"/>
</dbReference>
<dbReference type="CDD" id="cd00833">
    <property type="entry name" value="PKS"/>
    <property type="match status" value="1"/>
</dbReference>
<dbReference type="SUPFAM" id="SSF53901">
    <property type="entry name" value="Thiolase-like"/>
    <property type="match status" value="1"/>
</dbReference>
<dbReference type="PROSITE" id="PS52004">
    <property type="entry name" value="KS3_2"/>
    <property type="match status" value="1"/>
</dbReference>
<proteinExistence type="inferred from homology"/>
<dbReference type="Pfam" id="PF00109">
    <property type="entry name" value="ketoacyl-synt"/>
    <property type="match status" value="1"/>
</dbReference>
<evidence type="ECO:0000256" key="3">
    <source>
        <dbReference type="RuleBase" id="RU003694"/>
    </source>
</evidence>
<evidence type="ECO:0000313" key="6">
    <source>
        <dbReference type="Proteomes" id="UP001589693"/>
    </source>
</evidence>
<keyword evidence="6" id="KW-1185">Reference proteome</keyword>
<dbReference type="Proteomes" id="UP001589693">
    <property type="component" value="Unassembled WGS sequence"/>
</dbReference>
<name>A0ABV5ZZ07_9PSEU</name>
<dbReference type="RefSeq" id="WP_377852928.1">
    <property type="nucleotide sequence ID" value="NZ_JBHLZU010000014.1"/>
</dbReference>
<dbReference type="Pfam" id="PF22621">
    <property type="entry name" value="CurL-like_PKS_C"/>
    <property type="match status" value="1"/>
</dbReference>
<dbReference type="Gene3D" id="3.30.70.3290">
    <property type="match status" value="1"/>
</dbReference>
<comment type="similarity">
    <text evidence="3">Belongs to the thiolase-like superfamily. Beta-ketoacyl-ACP synthases family.</text>
</comment>
<dbReference type="InterPro" id="IPR050091">
    <property type="entry name" value="PKS_NRPS_Biosynth_Enz"/>
</dbReference>
<evidence type="ECO:0000256" key="2">
    <source>
        <dbReference type="ARBA" id="ARBA00022553"/>
    </source>
</evidence>
<dbReference type="InterPro" id="IPR014030">
    <property type="entry name" value="Ketoacyl_synth_N"/>
</dbReference>
<dbReference type="Pfam" id="PF02801">
    <property type="entry name" value="Ketoacyl-synt_C"/>
    <property type="match status" value="1"/>
</dbReference>
<evidence type="ECO:0000313" key="5">
    <source>
        <dbReference type="EMBL" id="MFB9905625.1"/>
    </source>
</evidence>
<keyword evidence="3" id="KW-0808">Transferase</keyword>
<evidence type="ECO:0000259" key="4">
    <source>
        <dbReference type="PROSITE" id="PS52004"/>
    </source>
</evidence>
<dbReference type="EMBL" id="JBHLZU010000014">
    <property type="protein sequence ID" value="MFB9905625.1"/>
    <property type="molecule type" value="Genomic_DNA"/>
</dbReference>
<organism evidence="5 6">
    <name type="scientific">Allokutzneria oryzae</name>
    <dbReference type="NCBI Taxonomy" id="1378989"/>
    <lineage>
        <taxon>Bacteria</taxon>
        <taxon>Bacillati</taxon>
        <taxon>Actinomycetota</taxon>
        <taxon>Actinomycetes</taxon>
        <taxon>Pseudonocardiales</taxon>
        <taxon>Pseudonocardiaceae</taxon>
        <taxon>Allokutzneria</taxon>
    </lineage>
</organism>
<reference evidence="5 6" key="1">
    <citation type="submission" date="2024-09" db="EMBL/GenBank/DDBJ databases">
        <authorList>
            <person name="Sun Q."/>
            <person name="Mori K."/>
        </authorList>
    </citation>
    <scope>NUCLEOTIDE SEQUENCE [LARGE SCALE GENOMIC DNA]</scope>
    <source>
        <strain evidence="5 6">TBRC 7907</strain>
    </source>
</reference>
<keyword evidence="1" id="KW-0596">Phosphopantetheine</keyword>
<protein>
    <submittedName>
        <fullName evidence="5">Beta-ketoacyl synthase N-terminal-like domain-containing protein</fullName>
    </submittedName>
</protein>